<dbReference type="Proteomes" id="UP000753802">
    <property type="component" value="Unassembled WGS sequence"/>
</dbReference>
<gene>
    <name evidence="1" type="ORF">GWC95_09700</name>
</gene>
<sequence>MQSNNTTLNIDRATKISDIQEWFTGRFAFLKLEFFRNRHLAKKEVRGPGELALRSDVLTHANIAIDGKWTVIDVENLFLTEAGLYVQILRRSGNLWIETTFTEDWTLDQQNHEGELLSAVYTSPADLNKAKP</sequence>
<protein>
    <submittedName>
        <fullName evidence="1">Uncharacterized protein</fullName>
    </submittedName>
</protein>
<dbReference type="EMBL" id="JAACJS010000012">
    <property type="protein sequence ID" value="NCI50197.1"/>
    <property type="molecule type" value="Genomic_DNA"/>
</dbReference>
<accession>A0ABW9ZUZ2</accession>
<reference evidence="1 2" key="1">
    <citation type="submission" date="2020-01" db="EMBL/GenBank/DDBJ databases">
        <title>Genome analysis.</title>
        <authorList>
            <person name="Wu S."/>
            <person name="Wang G."/>
        </authorList>
    </citation>
    <scope>NUCLEOTIDE SEQUENCE [LARGE SCALE GENOMIC DNA]</scope>
    <source>
        <strain evidence="1 2">SYL130</strain>
    </source>
</reference>
<comment type="caution">
    <text evidence="1">The sequence shown here is derived from an EMBL/GenBank/DDBJ whole genome shotgun (WGS) entry which is preliminary data.</text>
</comment>
<dbReference type="RefSeq" id="WP_161818504.1">
    <property type="nucleotide sequence ID" value="NZ_JAACJS010000012.1"/>
</dbReference>
<keyword evidence="2" id="KW-1185">Reference proteome</keyword>
<organism evidence="1 2">
    <name type="scientific">Sediminibacterium roseum</name>
    <dbReference type="NCBI Taxonomy" id="1978412"/>
    <lineage>
        <taxon>Bacteria</taxon>
        <taxon>Pseudomonadati</taxon>
        <taxon>Bacteroidota</taxon>
        <taxon>Chitinophagia</taxon>
        <taxon>Chitinophagales</taxon>
        <taxon>Chitinophagaceae</taxon>
        <taxon>Sediminibacterium</taxon>
    </lineage>
</organism>
<evidence type="ECO:0000313" key="2">
    <source>
        <dbReference type="Proteomes" id="UP000753802"/>
    </source>
</evidence>
<evidence type="ECO:0000313" key="1">
    <source>
        <dbReference type="EMBL" id="NCI50197.1"/>
    </source>
</evidence>
<name>A0ABW9ZUZ2_9BACT</name>
<proteinExistence type="predicted"/>